<accession>A0A9N9DJG0</accession>
<dbReference type="Gene3D" id="2.40.70.10">
    <property type="entry name" value="Acid Proteases"/>
    <property type="match status" value="1"/>
</dbReference>
<name>A0A9N9DJG0_9GLOM</name>
<gene>
    <name evidence="1" type="ORF">POCULU_LOCUS9420</name>
</gene>
<proteinExistence type="predicted"/>
<protein>
    <submittedName>
        <fullName evidence="1">8097_t:CDS:1</fullName>
    </submittedName>
</protein>
<dbReference type="OrthoDB" id="2385471at2759"/>
<comment type="caution">
    <text evidence="1">The sequence shown here is derived from an EMBL/GenBank/DDBJ whole genome shotgun (WGS) entry which is preliminary data.</text>
</comment>
<dbReference type="Proteomes" id="UP000789572">
    <property type="component" value="Unassembled WGS sequence"/>
</dbReference>
<organism evidence="1 2">
    <name type="scientific">Paraglomus occultum</name>
    <dbReference type="NCBI Taxonomy" id="144539"/>
    <lineage>
        <taxon>Eukaryota</taxon>
        <taxon>Fungi</taxon>
        <taxon>Fungi incertae sedis</taxon>
        <taxon>Mucoromycota</taxon>
        <taxon>Glomeromycotina</taxon>
        <taxon>Glomeromycetes</taxon>
        <taxon>Paraglomerales</taxon>
        <taxon>Paraglomeraceae</taxon>
        <taxon>Paraglomus</taxon>
    </lineage>
</organism>
<keyword evidence="2" id="KW-1185">Reference proteome</keyword>
<evidence type="ECO:0000313" key="1">
    <source>
        <dbReference type="EMBL" id="CAG8641029.1"/>
    </source>
</evidence>
<dbReference type="InterPro" id="IPR021109">
    <property type="entry name" value="Peptidase_aspartic_dom_sf"/>
</dbReference>
<evidence type="ECO:0000313" key="2">
    <source>
        <dbReference type="Proteomes" id="UP000789572"/>
    </source>
</evidence>
<reference evidence="1" key="1">
    <citation type="submission" date="2021-06" db="EMBL/GenBank/DDBJ databases">
        <authorList>
            <person name="Kallberg Y."/>
            <person name="Tangrot J."/>
            <person name="Rosling A."/>
        </authorList>
    </citation>
    <scope>NUCLEOTIDE SEQUENCE</scope>
    <source>
        <strain evidence="1">IA702</strain>
    </source>
</reference>
<dbReference type="AlphaFoldDB" id="A0A9N9DJG0"/>
<feature type="non-terminal residue" evidence="1">
    <location>
        <position position="99"/>
    </location>
</feature>
<sequence>PLGNSMSHKVPVTAILDSGANCNIIVLFSKLNILEIIRAIAISILSQYHKQEQVEVTDVFVTDELESILILGQSWFQENVMEMDFPNKTLTLLNGTSYE</sequence>
<feature type="non-terminal residue" evidence="1">
    <location>
        <position position="1"/>
    </location>
</feature>
<dbReference type="EMBL" id="CAJVPJ010003517">
    <property type="protein sequence ID" value="CAG8641029.1"/>
    <property type="molecule type" value="Genomic_DNA"/>
</dbReference>